<evidence type="ECO:0000313" key="9">
    <source>
        <dbReference type="EMBL" id="KAH8703683.1"/>
    </source>
</evidence>
<evidence type="ECO:0000256" key="7">
    <source>
        <dbReference type="SAM" id="Phobius"/>
    </source>
</evidence>
<evidence type="ECO:0000256" key="6">
    <source>
        <dbReference type="ARBA" id="ARBA00023136"/>
    </source>
</evidence>
<keyword evidence="3 7" id="KW-0812">Transmembrane</keyword>
<dbReference type="InterPro" id="IPR051410">
    <property type="entry name" value="Ferric/Cupric_Reductase"/>
</dbReference>
<keyword evidence="10" id="KW-1185">Reference proteome</keyword>
<protein>
    <recommendedName>
        <fullName evidence="8">Ferric oxidoreductase domain-containing protein</fullName>
    </recommendedName>
</protein>
<evidence type="ECO:0000256" key="1">
    <source>
        <dbReference type="ARBA" id="ARBA00004141"/>
    </source>
</evidence>
<dbReference type="Pfam" id="PF01794">
    <property type="entry name" value="Ferric_reduct"/>
    <property type="match status" value="1"/>
</dbReference>
<accession>A0AAD4Q038</accession>
<proteinExistence type="predicted"/>
<feature type="transmembrane region" description="Helical" evidence="7">
    <location>
        <begin position="213"/>
        <end position="232"/>
    </location>
</feature>
<feature type="transmembrane region" description="Helical" evidence="7">
    <location>
        <begin position="155"/>
        <end position="176"/>
    </location>
</feature>
<reference evidence="9" key="1">
    <citation type="submission" date="2021-12" db="EMBL/GenBank/DDBJ databases">
        <title>Convergent genome expansion in fungi linked to evolution of root-endophyte symbiosis.</title>
        <authorList>
            <consortium name="DOE Joint Genome Institute"/>
            <person name="Ke Y.-H."/>
            <person name="Bonito G."/>
            <person name="Liao H.-L."/>
            <person name="Looney B."/>
            <person name="Rojas-Flechas A."/>
            <person name="Nash J."/>
            <person name="Hameed K."/>
            <person name="Schadt C."/>
            <person name="Martin F."/>
            <person name="Crous P.W."/>
            <person name="Miettinen O."/>
            <person name="Magnuson J.K."/>
            <person name="Labbe J."/>
            <person name="Jacobson D."/>
            <person name="Doktycz M.J."/>
            <person name="Veneault-Fourrey C."/>
            <person name="Kuo A."/>
            <person name="Mondo S."/>
            <person name="Calhoun S."/>
            <person name="Riley R."/>
            <person name="Ohm R."/>
            <person name="LaButti K."/>
            <person name="Andreopoulos B."/>
            <person name="Pangilinan J."/>
            <person name="Nolan M."/>
            <person name="Tritt A."/>
            <person name="Clum A."/>
            <person name="Lipzen A."/>
            <person name="Daum C."/>
            <person name="Barry K."/>
            <person name="Grigoriev I.V."/>
            <person name="Vilgalys R."/>
        </authorList>
    </citation>
    <scope>NUCLEOTIDE SEQUENCE</scope>
    <source>
        <strain evidence="9">PMI_201</strain>
    </source>
</reference>
<evidence type="ECO:0000313" key="10">
    <source>
        <dbReference type="Proteomes" id="UP001201262"/>
    </source>
</evidence>
<keyword evidence="6 7" id="KW-0472">Membrane</keyword>
<dbReference type="GO" id="GO:0006826">
    <property type="term" value="P:iron ion transport"/>
    <property type="evidence" value="ECO:0007669"/>
    <property type="project" value="TreeGrafter"/>
</dbReference>
<dbReference type="PANTHER" id="PTHR32361:SF28">
    <property type="entry name" value="FRP1P"/>
    <property type="match status" value="1"/>
</dbReference>
<feature type="transmembrane region" description="Helical" evidence="7">
    <location>
        <begin position="188"/>
        <end position="207"/>
    </location>
</feature>
<evidence type="ECO:0000259" key="8">
    <source>
        <dbReference type="Pfam" id="PF01794"/>
    </source>
</evidence>
<feature type="domain" description="Ferric oxidoreductase" evidence="8">
    <location>
        <begin position="115"/>
        <end position="227"/>
    </location>
</feature>
<evidence type="ECO:0000256" key="4">
    <source>
        <dbReference type="ARBA" id="ARBA00022989"/>
    </source>
</evidence>
<evidence type="ECO:0000256" key="3">
    <source>
        <dbReference type="ARBA" id="ARBA00022692"/>
    </source>
</evidence>
<feature type="transmembrane region" description="Helical" evidence="7">
    <location>
        <begin position="114"/>
        <end position="135"/>
    </location>
</feature>
<keyword evidence="5" id="KW-0406">Ion transport</keyword>
<keyword evidence="2" id="KW-0813">Transport</keyword>
<gene>
    <name evidence="9" type="ORF">BGW36DRAFT_90195</name>
</gene>
<dbReference type="EMBL" id="JAJTJA010000002">
    <property type="protein sequence ID" value="KAH8703683.1"/>
    <property type="molecule type" value="Genomic_DNA"/>
</dbReference>
<keyword evidence="4 7" id="KW-1133">Transmembrane helix</keyword>
<dbReference type="GO" id="GO:0015677">
    <property type="term" value="P:copper ion import"/>
    <property type="evidence" value="ECO:0007669"/>
    <property type="project" value="TreeGrafter"/>
</dbReference>
<dbReference type="InterPro" id="IPR013130">
    <property type="entry name" value="Fe3_Rdtase_TM_dom"/>
</dbReference>
<comment type="caution">
    <text evidence="9">The sequence shown here is derived from an EMBL/GenBank/DDBJ whole genome shotgun (WGS) entry which is preliminary data.</text>
</comment>
<dbReference type="Proteomes" id="UP001201262">
    <property type="component" value="Unassembled WGS sequence"/>
</dbReference>
<evidence type="ECO:0000256" key="5">
    <source>
        <dbReference type="ARBA" id="ARBA00023065"/>
    </source>
</evidence>
<dbReference type="GO" id="GO:0006879">
    <property type="term" value="P:intracellular iron ion homeostasis"/>
    <property type="evidence" value="ECO:0007669"/>
    <property type="project" value="TreeGrafter"/>
</dbReference>
<dbReference type="PANTHER" id="PTHR32361">
    <property type="entry name" value="FERRIC/CUPRIC REDUCTASE TRANSMEMBRANE COMPONENT"/>
    <property type="match status" value="1"/>
</dbReference>
<name>A0AAD4Q038_9EURO</name>
<dbReference type="AlphaFoldDB" id="A0AAD4Q038"/>
<sequence>MNRYEFLKKTPELVVQRRIALDWYANLAQISQLSVHLIILVCELVASVQVRGFAKNQKGGAAVLARGLKFTLGTEVVKGYGTYGQWTFGIAWTAWLGFLCITETAPDYLHLTKRFGLIAASQLPIHYLLAATPLQLLLKSSYRLNMSLHKVTGNIIIAFLAVHISFYSFLFVKMGIFWQSIQQSNIKVAVISACIFFILGITATQFFRHRHYWWFYKLHVIGSALVLPLLFFHVHHIRTYLFESAAVLIINAVLRTFSSRG</sequence>
<dbReference type="GeneID" id="70252973"/>
<dbReference type="GO" id="GO:0000293">
    <property type="term" value="F:ferric-chelate reductase activity"/>
    <property type="evidence" value="ECO:0007669"/>
    <property type="project" value="TreeGrafter"/>
</dbReference>
<evidence type="ECO:0000256" key="2">
    <source>
        <dbReference type="ARBA" id="ARBA00022448"/>
    </source>
</evidence>
<organism evidence="9 10">
    <name type="scientific">Talaromyces proteolyticus</name>
    <dbReference type="NCBI Taxonomy" id="1131652"/>
    <lineage>
        <taxon>Eukaryota</taxon>
        <taxon>Fungi</taxon>
        <taxon>Dikarya</taxon>
        <taxon>Ascomycota</taxon>
        <taxon>Pezizomycotina</taxon>
        <taxon>Eurotiomycetes</taxon>
        <taxon>Eurotiomycetidae</taxon>
        <taxon>Eurotiales</taxon>
        <taxon>Trichocomaceae</taxon>
        <taxon>Talaromyces</taxon>
        <taxon>Talaromyces sect. Bacilispori</taxon>
    </lineage>
</organism>
<dbReference type="RefSeq" id="XP_046076701.1">
    <property type="nucleotide sequence ID" value="XM_046222687.1"/>
</dbReference>
<comment type="subcellular location">
    <subcellularLocation>
        <location evidence="1">Membrane</location>
        <topology evidence="1">Multi-pass membrane protein</topology>
    </subcellularLocation>
</comment>
<dbReference type="GO" id="GO:0005886">
    <property type="term" value="C:plasma membrane"/>
    <property type="evidence" value="ECO:0007669"/>
    <property type="project" value="TreeGrafter"/>
</dbReference>